<protein>
    <recommendedName>
        <fullName evidence="4">DUF3109 family protein</fullName>
    </recommendedName>
</protein>
<dbReference type="InterPro" id="IPR021458">
    <property type="entry name" value="Rv0495c"/>
</dbReference>
<evidence type="ECO:0000256" key="1">
    <source>
        <dbReference type="ARBA" id="ARBA00093770"/>
    </source>
</evidence>
<keyword evidence="3" id="KW-1185">Reference proteome</keyword>
<proteinExistence type="inferred from homology"/>
<dbReference type="EMBL" id="CP015453">
    <property type="protein sequence ID" value="AWH96464.1"/>
    <property type="molecule type" value="Genomic_DNA"/>
</dbReference>
<dbReference type="Proteomes" id="UP000244903">
    <property type="component" value="Chromosome"/>
</dbReference>
<reference evidence="2 3" key="1">
    <citation type="submission" date="2016-04" db="EMBL/GenBank/DDBJ databases">
        <title>Complete genome sequence of the haloalkaliphilic hydrocarbon-degrading bacterium Dietzia psychralcaliphila ILA-1T, isolated from a drain of a fish product-processing plant.</title>
        <authorList>
            <person name="Zhao J."/>
            <person name="Hu B."/>
            <person name="Geng S."/>
            <person name="Nie Y."/>
            <person name="Tang Y."/>
        </authorList>
    </citation>
    <scope>NUCLEOTIDE SEQUENCE [LARGE SCALE GENOMIC DNA]</scope>
    <source>
        <strain evidence="2 3">ILA-1</strain>
    </source>
</reference>
<dbReference type="Pfam" id="PF11307">
    <property type="entry name" value="DUF3109"/>
    <property type="match status" value="1"/>
</dbReference>
<evidence type="ECO:0000313" key="3">
    <source>
        <dbReference type="Proteomes" id="UP000244903"/>
    </source>
</evidence>
<gene>
    <name evidence="2" type="ORF">A6048_14305</name>
</gene>
<name>A0AAD0NQT9_9ACTN</name>
<sequence>MTATERTSTPGAPAAEVPLDFPREWYTFPDPANDEHLVSADMTWLLSSWTCVFGTPACHGIEADQPDSGCCTHGAFLCDDDDRERLKVNVELLGPGDWQHREAALEAAVAEGGDLEPWLEEDELTGDDGEPEPALRTRRHGGRCVFFNDVDFPAGSGCALHHMALRTGRTLPESKPDVCWQLPIRRTQEWETRPDEVEVLHTRIGEYDRRGWGPGGLDLDWYCTGSPEAHVGAEPVYVSLRVELVGLLGAECYEVLAAACRRRGQLGIVAVHPATERAQAGRACGA</sequence>
<dbReference type="RefSeq" id="WP_107745663.1">
    <property type="nucleotide sequence ID" value="NZ_CP015453.1"/>
</dbReference>
<evidence type="ECO:0008006" key="4">
    <source>
        <dbReference type="Google" id="ProtNLM"/>
    </source>
</evidence>
<organism evidence="2 3">
    <name type="scientific">Dietzia psychralcaliphila</name>
    <dbReference type="NCBI Taxonomy" id="139021"/>
    <lineage>
        <taxon>Bacteria</taxon>
        <taxon>Bacillati</taxon>
        <taxon>Actinomycetota</taxon>
        <taxon>Actinomycetes</taxon>
        <taxon>Mycobacteriales</taxon>
        <taxon>Dietziaceae</taxon>
        <taxon>Dietzia</taxon>
    </lineage>
</organism>
<accession>A0AAD0NQT9</accession>
<evidence type="ECO:0000313" key="2">
    <source>
        <dbReference type="EMBL" id="AWH96464.1"/>
    </source>
</evidence>
<comment type="similarity">
    <text evidence="1">Belongs to the Rv0495c family.</text>
</comment>
<dbReference type="AlphaFoldDB" id="A0AAD0NQT9"/>
<dbReference type="KEGG" id="dpc:A6048_14305"/>